<keyword evidence="1" id="KW-1133">Transmembrane helix</keyword>
<organism evidence="2 3">
    <name type="scientific">Burkholderia ambifaria IOP40-10</name>
    <dbReference type="NCBI Taxonomy" id="396596"/>
    <lineage>
        <taxon>Bacteria</taxon>
        <taxon>Pseudomonadati</taxon>
        <taxon>Pseudomonadota</taxon>
        <taxon>Betaproteobacteria</taxon>
        <taxon>Burkholderiales</taxon>
        <taxon>Burkholderiaceae</taxon>
        <taxon>Burkholderia</taxon>
        <taxon>Burkholderia cepacia complex</taxon>
    </lineage>
</organism>
<comment type="caution">
    <text evidence="2">The sequence shown here is derived from an EMBL/GenBank/DDBJ whole genome shotgun (WGS) entry which is preliminary data.</text>
</comment>
<name>B1FD46_9BURK</name>
<gene>
    <name evidence="2" type="ORF">BamIOP4010DRAFT_1955</name>
</gene>
<feature type="transmembrane region" description="Helical" evidence="1">
    <location>
        <begin position="73"/>
        <end position="94"/>
    </location>
</feature>
<reference evidence="2 3" key="1">
    <citation type="submission" date="2008-03" db="EMBL/GenBank/DDBJ databases">
        <title>Sequencing of the draft genome and assembly of Burkholderia ambifaria IOP40-10.</title>
        <authorList>
            <consortium name="US DOE Joint Genome Institute (JGI-PGF)"/>
            <person name="Copeland A."/>
            <person name="Lucas S."/>
            <person name="Lapidus A."/>
            <person name="Glavina del Rio T."/>
            <person name="Dalin E."/>
            <person name="Tice H."/>
            <person name="Bruce D."/>
            <person name="Goodwin L."/>
            <person name="Pitluck S."/>
            <person name="Larimer F."/>
            <person name="Land M.L."/>
            <person name="Hauser L."/>
            <person name="Tiedje J."/>
            <person name="Richardson P."/>
        </authorList>
    </citation>
    <scope>NUCLEOTIDE SEQUENCE [LARGE SCALE GENOMIC DNA]</scope>
    <source>
        <strain evidence="2 3">IOP40-10</strain>
    </source>
</reference>
<protein>
    <submittedName>
        <fullName evidence="2">Transcriptional regulator, LysR family</fullName>
    </submittedName>
</protein>
<accession>B1FD46</accession>
<sequence>MELDGLIEPDVIITKNPPREPEFDVEPLFHDIVYPVCSPAFHERHFHGRSLKPLDLLSRPTLKPAGRPAREPVPYFLLVGWMLFAVAMSIAAVARYGEHVDWRKPGRYHRA</sequence>
<dbReference type="Proteomes" id="UP000005463">
    <property type="component" value="Unassembled WGS sequence"/>
</dbReference>
<keyword evidence="1" id="KW-0472">Membrane</keyword>
<dbReference type="EMBL" id="ABLC01000035">
    <property type="protein sequence ID" value="EDT04493.1"/>
    <property type="molecule type" value="Genomic_DNA"/>
</dbReference>
<evidence type="ECO:0000313" key="3">
    <source>
        <dbReference type="Proteomes" id="UP000005463"/>
    </source>
</evidence>
<dbReference type="PATRIC" id="fig|396596.7.peg.5838"/>
<dbReference type="AlphaFoldDB" id="B1FD46"/>
<keyword evidence="1" id="KW-0812">Transmembrane</keyword>
<evidence type="ECO:0000313" key="2">
    <source>
        <dbReference type="EMBL" id="EDT04493.1"/>
    </source>
</evidence>
<proteinExistence type="predicted"/>
<evidence type="ECO:0000256" key="1">
    <source>
        <dbReference type="SAM" id="Phobius"/>
    </source>
</evidence>